<gene>
    <name evidence="1" type="ORF">EHQ17_14515</name>
</gene>
<name>A0A5F1Z111_9LEPT</name>
<protein>
    <recommendedName>
        <fullName evidence="3">SGNH/GDSL hydrolase family protein</fullName>
    </recommendedName>
</protein>
<organism evidence="1 2">
    <name type="scientific">Leptospira gomenensis</name>
    <dbReference type="NCBI Taxonomy" id="2484974"/>
    <lineage>
        <taxon>Bacteria</taxon>
        <taxon>Pseudomonadati</taxon>
        <taxon>Spirochaetota</taxon>
        <taxon>Spirochaetia</taxon>
        <taxon>Leptospirales</taxon>
        <taxon>Leptospiraceae</taxon>
        <taxon>Leptospira</taxon>
    </lineage>
</organism>
<dbReference type="SUPFAM" id="SSF52266">
    <property type="entry name" value="SGNH hydrolase"/>
    <property type="match status" value="1"/>
</dbReference>
<dbReference type="OrthoDB" id="9204540at2"/>
<dbReference type="Gene3D" id="3.40.50.1110">
    <property type="entry name" value="SGNH hydrolase"/>
    <property type="match status" value="1"/>
</dbReference>
<comment type="caution">
    <text evidence="1">The sequence shown here is derived from an EMBL/GenBank/DDBJ whole genome shotgun (WGS) entry which is preliminary data.</text>
</comment>
<proteinExistence type="predicted"/>
<dbReference type="InterPro" id="IPR036514">
    <property type="entry name" value="SGNH_hydro_sf"/>
</dbReference>
<accession>A0A5F1Z111</accession>
<dbReference type="Proteomes" id="UP000298277">
    <property type="component" value="Unassembled WGS sequence"/>
</dbReference>
<reference evidence="1" key="1">
    <citation type="journal article" date="2019" name="PLoS Negl. Trop. Dis.">
        <title>Revisiting the worldwide diversity of Leptospira species in the environment.</title>
        <authorList>
            <person name="Vincent A.T."/>
            <person name="Schiettekatte O."/>
            <person name="Bourhy P."/>
            <person name="Veyrier F.J."/>
            <person name="Picardeau M."/>
        </authorList>
    </citation>
    <scope>NUCLEOTIDE SEQUENCE [LARGE SCALE GENOMIC DNA]</scope>
    <source>
        <strain evidence="1">201800299</strain>
    </source>
</reference>
<dbReference type="RefSeq" id="WP_135590655.1">
    <property type="nucleotide sequence ID" value="NZ_RQEZ01000048.1"/>
</dbReference>
<dbReference type="EMBL" id="RQFA01000066">
    <property type="protein sequence ID" value="TGK30933.1"/>
    <property type="molecule type" value="Genomic_DNA"/>
</dbReference>
<keyword evidence="2" id="KW-1185">Reference proteome</keyword>
<sequence>MRKKVLLLTDSLGLPRMNTPTIQDSDVWTYSVAERLKEKYSFYFQRIGGLHTRELVSHSQFGYLAGYSPDIIILQIGIVDCTPRSVSEKELKLFQFLPDRISNIIHSYVKRNHIKLITKRRIKYVHPDEFKDNLKRFKEIFKYARVFAVAISLPNATLSKKNPFLSEAVGIYNGILKELFGSSFIDPYPAKDADRMLLEDGIHLSYDGHMAVAKAVETVLKS</sequence>
<evidence type="ECO:0000313" key="1">
    <source>
        <dbReference type="EMBL" id="TGK30933.1"/>
    </source>
</evidence>
<evidence type="ECO:0000313" key="2">
    <source>
        <dbReference type="Proteomes" id="UP000298277"/>
    </source>
</evidence>
<dbReference type="GO" id="GO:0016788">
    <property type="term" value="F:hydrolase activity, acting on ester bonds"/>
    <property type="evidence" value="ECO:0007669"/>
    <property type="project" value="UniProtKB-ARBA"/>
</dbReference>
<evidence type="ECO:0008006" key="3">
    <source>
        <dbReference type="Google" id="ProtNLM"/>
    </source>
</evidence>
<dbReference type="AlphaFoldDB" id="A0A5F1Z111"/>